<accession>A0A6M4GV15</accession>
<dbReference type="InterPro" id="IPR036390">
    <property type="entry name" value="WH_DNA-bd_sf"/>
</dbReference>
<dbReference type="SMART" id="SM00418">
    <property type="entry name" value="HTH_ARSR"/>
    <property type="match status" value="1"/>
</dbReference>
<evidence type="ECO:0000259" key="4">
    <source>
        <dbReference type="PROSITE" id="PS50987"/>
    </source>
</evidence>
<dbReference type="PROSITE" id="PS50987">
    <property type="entry name" value="HTH_ARSR_2"/>
    <property type="match status" value="1"/>
</dbReference>
<organism evidence="5 6">
    <name type="scientific">Usitatibacter rugosus</name>
    <dbReference type="NCBI Taxonomy" id="2732067"/>
    <lineage>
        <taxon>Bacteria</taxon>
        <taxon>Pseudomonadati</taxon>
        <taxon>Pseudomonadota</taxon>
        <taxon>Betaproteobacteria</taxon>
        <taxon>Nitrosomonadales</taxon>
        <taxon>Usitatibacteraceae</taxon>
        <taxon>Usitatibacter</taxon>
    </lineage>
</organism>
<dbReference type="NCBIfam" id="NF033788">
    <property type="entry name" value="HTH_metalloreg"/>
    <property type="match status" value="1"/>
</dbReference>
<reference evidence="5 6" key="1">
    <citation type="submission" date="2020-04" db="EMBL/GenBank/DDBJ databases">
        <title>Usitatibacter rugosus gen. nov., sp. nov. and Usitatibacter palustris sp. nov., novel members of Usitatibacteraceae fam. nov. within the order Nitrosomonadales isolated from soil.</title>
        <authorList>
            <person name="Huber K.J."/>
            <person name="Neumann-Schaal M."/>
            <person name="Geppert A."/>
            <person name="Luckner M."/>
            <person name="Wanner G."/>
            <person name="Overmann J."/>
        </authorList>
    </citation>
    <scope>NUCLEOTIDE SEQUENCE [LARGE SCALE GENOMIC DNA]</scope>
    <source>
        <strain evidence="5 6">0125_3</strain>
    </source>
</reference>
<dbReference type="CDD" id="cd00090">
    <property type="entry name" value="HTH_ARSR"/>
    <property type="match status" value="1"/>
</dbReference>
<dbReference type="PANTHER" id="PTHR43132">
    <property type="entry name" value="ARSENICAL RESISTANCE OPERON REPRESSOR ARSR-RELATED"/>
    <property type="match status" value="1"/>
</dbReference>
<keyword evidence="2" id="KW-0238">DNA-binding</keyword>
<keyword evidence="1" id="KW-0805">Transcription regulation</keyword>
<dbReference type="Pfam" id="PF12840">
    <property type="entry name" value="HTH_20"/>
    <property type="match status" value="1"/>
</dbReference>
<keyword evidence="6" id="KW-1185">Reference proteome</keyword>
<dbReference type="InterPro" id="IPR036388">
    <property type="entry name" value="WH-like_DNA-bd_sf"/>
</dbReference>
<feature type="domain" description="HTH arsR-type" evidence="4">
    <location>
        <begin position="1"/>
        <end position="96"/>
    </location>
</feature>
<dbReference type="GO" id="GO:0003677">
    <property type="term" value="F:DNA binding"/>
    <property type="evidence" value="ECO:0007669"/>
    <property type="project" value="UniProtKB-KW"/>
</dbReference>
<dbReference type="Proteomes" id="UP000501534">
    <property type="component" value="Chromosome"/>
</dbReference>
<dbReference type="EMBL" id="CP053069">
    <property type="protein sequence ID" value="QJR10728.1"/>
    <property type="molecule type" value="Genomic_DNA"/>
</dbReference>
<dbReference type="InterPro" id="IPR051011">
    <property type="entry name" value="Metal_resp_trans_reg"/>
</dbReference>
<evidence type="ECO:0000256" key="3">
    <source>
        <dbReference type="ARBA" id="ARBA00023163"/>
    </source>
</evidence>
<dbReference type="InterPro" id="IPR001845">
    <property type="entry name" value="HTH_ArsR_DNA-bd_dom"/>
</dbReference>
<proteinExistence type="predicted"/>
<name>A0A6M4GV15_9PROT</name>
<evidence type="ECO:0000256" key="2">
    <source>
        <dbReference type="ARBA" id="ARBA00023125"/>
    </source>
</evidence>
<dbReference type="InterPro" id="IPR011991">
    <property type="entry name" value="ArsR-like_HTH"/>
</dbReference>
<dbReference type="PRINTS" id="PR00778">
    <property type="entry name" value="HTHARSR"/>
</dbReference>
<dbReference type="GO" id="GO:0003700">
    <property type="term" value="F:DNA-binding transcription factor activity"/>
    <property type="evidence" value="ECO:0007669"/>
    <property type="project" value="InterPro"/>
</dbReference>
<dbReference type="Gene3D" id="1.10.10.10">
    <property type="entry name" value="Winged helix-like DNA-binding domain superfamily/Winged helix DNA-binding domain"/>
    <property type="match status" value="1"/>
</dbReference>
<gene>
    <name evidence="5" type="ORF">DSM104443_01797</name>
</gene>
<evidence type="ECO:0000256" key="1">
    <source>
        <dbReference type="ARBA" id="ARBA00023015"/>
    </source>
</evidence>
<dbReference type="KEGG" id="uru:DSM104443_01797"/>
<keyword evidence="3" id="KW-0804">Transcription</keyword>
<dbReference type="PANTHER" id="PTHR43132:SF2">
    <property type="entry name" value="ARSENICAL RESISTANCE OPERON REPRESSOR ARSR-RELATED"/>
    <property type="match status" value="1"/>
</dbReference>
<dbReference type="SUPFAM" id="SSF46785">
    <property type="entry name" value="Winged helix' DNA-binding domain"/>
    <property type="match status" value="1"/>
</dbReference>
<evidence type="ECO:0000313" key="6">
    <source>
        <dbReference type="Proteomes" id="UP000501534"/>
    </source>
</evidence>
<protein>
    <recommendedName>
        <fullName evidence="4">HTH arsR-type domain-containing protein</fullName>
    </recommendedName>
</protein>
<sequence length="119" mass="12672">MMNAKTVVASLAALAQESRLAIYRQLVEAGPTGLSVGEIGAPLKVSPATLSFHLKALSHAGLVQSRQDGRYLYYSANFERMNGLLGYLTENCCAADGVDCAPSGCGPLRTTKRPAKEQR</sequence>
<dbReference type="AlphaFoldDB" id="A0A6M4GV15"/>
<evidence type="ECO:0000313" key="5">
    <source>
        <dbReference type="EMBL" id="QJR10728.1"/>
    </source>
</evidence>